<protein>
    <submittedName>
        <fullName evidence="2">Uncharacterized protein</fullName>
    </submittedName>
</protein>
<gene>
    <name evidence="2" type="ORF">E2636_02785</name>
</gene>
<dbReference type="EMBL" id="CP038015">
    <property type="protein sequence ID" value="QBP40141.1"/>
    <property type="molecule type" value="Genomic_DNA"/>
</dbReference>
<feature type="transmembrane region" description="Helical" evidence="1">
    <location>
        <begin position="39"/>
        <end position="65"/>
    </location>
</feature>
<evidence type="ECO:0000313" key="2">
    <source>
        <dbReference type="EMBL" id="QBP40141.1"/>
    </source>
</evidence>
<keyword evidence="3" id="KW-1185">Reference proteome</keyword>
<keyword evidence="1" id="KW-0472">Membrane</keyword>
<name>A0A4P6ZUY0_9BACL</name>
<evidence type="ECO:0000256" key="1">
    <source>
        <dbReference type="SAM" id="Phobius"/>
    </source>
</evidence>
<sequence length="69" mass="7879">MEIIIASIFTIIITISTVYYLIKLFTLAYKKDEITYFKLMVYVTSVIAVGFIVASILPLMFMIVVDVFS</sequence>
<dbReference type="RefSeq" id="WP_134208801.1">
    <property type="nucleotide sequence ID" value="NZ_CP038015.1"/>
</dbReference>
<accession>A0A4P6ZUY0</accession>
<dbReference type="KEGG" id="panc:E2636_02785"/>
<proteinExistence type="predicted"/>
<dbReference type="AlphaFoldDB" id="A0A4P6ZUY0"/>
<keyword evidence="1" id="KW-0812">Transmembrane</keyword>
<organism evidence="2 3">
    <name type="scientific">Paenisporosarcina antarctica</name>
    <dbReference type="NCBI Taxonomy" id="417367"/>
    <lineage>
        <taxon>Bacteria</taxon>
        <taxon>Bacillati</taxon>
        <taxon>Bacillota</taxon>
        <taxon>Bacilli</taxon>
        <taxon>Bacillales</taxon>
        <taxon>Caryophanaceae</taxon>
        <taxon>Paenisporosarcina</taxon>
    </lineage>
</organism>
<reference evidence="2 3" key="1">
    <citation type="submission" date="2019-03" db="EMBL/GenBank/DDBJ databases">
        <title>Complete genome sequence of Paenisporosarcina antarctica CGMCC 1.6503T.</title>
        <authorList>
            <person name="Rong J.-C."/>
            <person name="Chi N.-Y."/>
            <person name="Zhang Q.-F."/>
        </authorList>
    </citation>
    <scope>NUCLEOTIDE SEQUENCE [LARGE SCALE GENOMIC DNA]</scope>
    <source>
        <strain evidence="2 3">CGMCC 1.6503</strain>
    </source>
</reference>
<evidence type="ECO:0000313" key="3">
    <source>
        <dbReference type="Proteomes" id="UP000294292"/>
    </source>
</evidence>
<dbReference type="OrthoDB" id="2931679at2"/>
<keyword evidence="1" id="KW-1133">Transmembrane helix</keyword>
<dbReference type="Proteomes" id="UP000294292">
    <property type="component" value="Chromosome"/>
</dbReference>
<feature type="transmembrane region" description="Helical" evidence="1">
    <location>
        <begin position="6"/>
        <end position="27"/>
    </location>
</feature>